<protein>
    <submittedName>
        <fullName evidence="1">Uncharacterized protein</fullName>
    </submittedName>
</protein>
<dbReference type="Proteomes" id="UP000008372">
    <property type="component" value="Unassembled WGS sequence"/>
</dbReference>
<accession>A0ABQ0I3C5</accession>
<proteinExistence type="predicted"/>
<keyword evidence="2" id="KW-1185">Reference proteome</keyword>
<name>A0ABQ0I3C5_9ALTE</name>
<evidence type="ECO:0000313" key="1">
    <source>
        <dbReference type="EMBL" id="GAC03804.1"/>
    </source>
</evidence>
<gene>
    <name evidence="1" type="ORF">GAGA_0941</name>
</gene>
<comment type="caution">
    <text evidence="1">The sequence shown here is derived from an EMBL/GenBank/DDBJ whole genome shotgun (WGS) entry which is preliminary data.</text>
</comment>
<dbReference type="EMBL" id="BAEK01000017">
    <property type="protein sequence ID" value="GAC03804.1"/>
    <property type="molecule type" value="Genomic_DNA"/>
</dbReference>
<sequence length="55" mass="6490">MHAESFKITGFKQHGKEVLRKPEFVEGFKASQETIFWFSKQLPELKSKMSPYLNQ</sequence>
<reference evidence="1 2" key="1">
    <citation type="journal article" date="2014" name="Environ. Microbiol.">
        <title>Comparative genomics of the marine bacterial genus Glaciecola reveals the high degree of genomic diversity and genomic characteristic for cold adaptation.</title>
        <authorList>
            <person name="Qin Q.L."/>
            <person name="Xie B.B."/>
            <person name="Yu Y."/>
            <person name="Shu Y.L."/>
            <person name="Rong J.C."/>
            <person name="Zhang Y.J."/>
            <person name="Zhao D.L."/>
            <person name="Chen X.L."/>
            <person name="Zhang X.Y."/>
            <person name="Chen B."/>
            <person name="Zhou B.C."/>
            <person name="Zhang Y.Z."/>
        </authorList>
    </citation>
    <scope>NUCLEOTIDE SEQUENCE [LARGE SCALE GENOMIC DNA]</scope>
    <source>
        <strain evidence="1 2">NO2</strain>
    </source>
</reference>
<organism evidence="1 2">
    <name type="scientific">Paraglaciecola agarilytica NO2</name>
    <dbReference type="NCBI Taxonomy" id="1125747"/>
    <lineage>
        <taxon>Bacteria</taxon>
        <taxon>Pseudomonadati</taxon>
        <taxon>Pseudomonadota</taxon>
        <taxon>Gammaproteobacteria</taxon>
        <taxon>Alteromonadales</taxon>
        <taxon>Alteromonadaceae</taxon>
        <taxon>Paraglaciecola</taxon>
    </lineage>
</organism>
<evidence type="ECO:0000313" key="2">
    <source>
        <dbReference type="Proteomes" id="UP000008372"/>
    </source>
</evidence>